<gene>
    <name evidence="3" type="ORF">CLV75_0850</name>
</gene>
<dbReference type="SUPFAM" id="SSF49879">
    <property type="entry name" value="SMAD/FHA domain"/>
    <property type="match status" value="1"/>
</dbReference>
<name>A0A497ZWN6_9RHOB</name>
<dbReference type="EMBL" id="RCCT01000001">
    <property type="protein sequence ID" value="RLK10863.1"/>
    <property type="molecule type" value="Genomic_DNA"/>
</dbReference>
<dbReference type="GO" id="GO:0004016">
    <property type="term" value="F:adenylate cyclase activity"/>
    <property type="evidence" value="ECO:0007669"/>
    <property type="project" value="UniProtKB-ARBA"/>
</dbReference>
<dbReference type="PANTHER" id="PTHR43081">
    <property type="entry name" value="ADENYLATE CYCLASE, TERMINAL-DIFFERENTIATION SPECIFIC-RELATED"/>
    <property type="match status" value="1"/>
</dbReference>
<dbReference type="Pfam" id="PF00498">
    <property type="entry name" value="FHA"/>
    <property type="match status" value="1"/>
</dbReference>
<dbReference type="CDD" id="cd07302">
    <property type="entry name" value="CHD"/>
    <property type="match status" value="1"/>
</dbReference>
<dbReference type="SMART" id="SM00240">
    <property type="entry name" value="FHA"/>
    <property type="match status" value="1"/>
</dbReference>
<sequence>MNTTFATLVIADISGSTPLYKAVGEGEAQRLIQMELDRLRRVLATHGGTQVGQKGDDVLSFFLDPNAALNAAMGLIEQSPETSLSVHVGVHCGPIVIAEKGVYGEAVNVTARLATAANPGEACVSNGVATMLQENLRQILKPLGQLNLKGLTERFMVYSLMNPDMDPFTQTRLPLSHGRTEDHWKPAERLTLLLSHGERSWRCHENGELAIGRSQDCDVVLSQPWVSRLHAVLSIKDGKLILSDRSTSGTYLKSEAGREIQLKRESVMLADSGWISPALPIEQSETCLQFELLGRSQVPQNVA</sequence>
<feature type="domain" description="FHA" evidence="1">
    <location>
        <begin position="209"/>
        <end position="257"/>
    </location>
</feature>
<evidence type="ECO:0000313" key="3">
    <source>
        <dbReference type="EMBL" id="RLK10863.1"/>
    </source>
</evidence>
<dbReference type="OrthoDB" id="54411at2"/>
<dbReference type="Gene3D" id="3.30.70.1230">
    <property type="entry name" value="Nucleotide cyclase"/>
    <property type="match status" value="1"/>
</dbReference>
<dbReference type="AlphaFoldDB" id="A0A497ZWN6"/>
<dbReference type="STRING" id="981384.GCA_000192475_03519"/>
<dbReference type="PROSITE" id="PS50125">
    <property type="entry name" value="GUANYLATE_CYCLASE_2"/>
    <property type="match status" value="1"/>
</dbReference>
<proteinExistence type="predicted"/>
<keyword evidence="4" id="KW-1185">Reference proteome</keyword>
<dbReference type="Gene3D" id="2.60.200.20">
    <property type="match status" value="1"/>
</dbReference>
<dbReference type="GO" id="GO:0035556">
    <property type="term" value="P:intracellular signal transduction"/>
    <property type="evidence" value="ECO:0007669"/>
    <property type="project" value="InterPro"/>
</dbReference>
<dbReference type="InterPro" id="IPR029787">
    <property type="entry name" value="Nucleotide_cyclase"/>
</dbReference>
<dbReference type="Pfam" id="PF00211">
    <property type="entry name" value="Guanylate_cyc"/>
    <property type="match status" value="1"/>
</dbReference>
<organism evidence="3 4">
    <name type="scientific">Ruegeria conchae</name>
    <dbReference type="NCBI Taxonomy" id="981384"/>
    <lineage>
        <taxon>Bacteria</taxon>
        <taxon>Pseudomonadati</taxon>
        <taxon>Pseudomonadota</taxon>
        <taxon>Alphaproteobacteria</taxon>
        <taxon>Rhodobacterales</taxon>
        <taxon>Roseobacteraceae</taxon>
        <taxon>Ruegeria</taxon>
    </lineage>
</organism>
<feature type="domain" description="Guanylate cyclase" evidence="2">
    <location>
        <begin position="7"/>
        <end position="114"/>
    </location>
</feature>
<dbReference type="SUPFAM" id="SSF55073">
    <property type="entry name" value="Nucleotide cyclase"/>
    <property type="match status" value="1"/>
</dbReference>
<dbReference type="InterPro" id="IPR050697">
    <property type="entry name" value="Adenylyl/Guanylyl_Cyclase_3/4"/>
</dbReference>
<accession>A0A497ZWN6</accession>
<evidence type="ECO:0000259" key="2">
    <source>
        <dbReference type="PROSITE" id="PS50125"/>
    </source>
</evidence>
<evidence type="ECO:0000259" key="1">
    <source>
        <dbReference type="PROSITE" id="PS50006"/>
    </source>
</evidence>
<dbReference type="InterPro" id="IPR008984">
    <property type="entry name" value="SMAD_FHA_dom_sf"/>
</dbReference>
<dbReference type="GO" id="GO:0006171">
    <property type="term" value="P:cAMP biosynthetic process"/>
    <property type="evidence" value="ECO:0007669"/>
    <property type="project" value="TreeGrafter"/>
</dbReference>
<dbReference type="RefSeq" id="WP_083829000.1">
    <property type="nucleotide sequence ID" value="NZ_AEYW01000006.1"/>
</dbReference>
<dbReference type="PROSITE" id="PS50006">
    <property type="entry name" value="FHA_DOMAIN"/>
    <property type="match status" value="1"/>
</dbReference>
<comment type="caution">
    <text evidence="3">The sequence shown here is derived from an EMBL/GenBank/DDBJ whole genome shotgun (WGS) entry which is preliminary data.</text>
</comment>
<dbReference type="CDD" id="cd00060">
    <property type="entry name" value="FHA"/>
    <property type="match status" value="1"/>
</dbReference>
<dbReference type="Proteomes" id="UP000271700">
    <property type="component" value="Unassembled WGS sequence"/>
</dbReference>
<dbReference type="InterPro" id="IPR000253">
    <property type="entry name" value="FHA_dom"/>
</dbReference>
<dbReference type="InterPro" id="IPR001054">
    <property type="entry name" value="A/G_cyclase"/>
</dbReference>
<protein>
    <submittedName>
        <fullName evidence="3">Class 3 adenylate cyclase</fullName>
    </submittedName>
</protein>
<reference evidence="3 4" key="1">
    <citation type="submission" date="2018-10" db="EMBL/GenBank/DDBJ databases">
        <title>Genomic Encyclopedia of Archaeal and Bacterial Type Strains, Phase II (KMG-II): from individual species to whole genera.</title>
        <authorList>
            <person name="Goeker M."/>
        </authorList>
    </citation>
    <scope>NUCLEOTIDE SEQUENCE [LARGE SCALE GENOMIC DNA]</scope>
    <source>
        <strain evidence="3 4">DSM 29317</strain>
    </source>
</reference>
<evidence type="ECO:0000313" key="4">
    <source>
        <dbReference type="Proteomes" id="UP000271700"/>
    </source>
</evidence>
<dbReference type="PANTHER" id="PTHR43081:SF19">
    <property type="entry name" value="PH-SENSITIVE ADENYLATE CYCLASE RV1264"/>
    <property type="match status" value="1"/>
</dbReference>